<evidence type="ECO:0000259" key="2">
    <source>
        <dbReference type="PROSITE" id="PS50110"/>
    </source>
</evidence>
<organism evidence="4 5">
    <name type="scientific">Chitinophaga skermanii</name>
    <dbReference type="NCBI Taxonomy" id="331697"/>
    <lineage>
        <taxon>Bacteria</taxon>
        <taxon>Pseudomonadati</taxon>
        <taxon>Bacteroidota</taxon>
        <taxon>Chitinophagia</taxon>
        <taxon>Chitinophagales</taxon>
        <taxon>Chitinophagaceae</taxon>
        <taxon>Chitinophaga</taxon>
    </lineage>
</organism>
<feature type="domain" description="Response regulatory" evidence="2">
    <location>
        <begin position="2"/>
        <end position="115"/>
    </location>
</feature>
<dbReference type="InterPro" id="IPR007492">
    <property type="entry name" value="LytTR_DNA-bd_dom"/>
</dbReference>
<dbReference type="Pfam" id="PF04397">
    <property type="entry name" value="LytTR"/>
    <property type="match status" value="1"/>
</dbReference>
<feature type="modified residue" description="4-aspartylphosphate" evidence="1">
    <location>
        <position position="55"/>
    </location>
</feature>
<dbReference type="SMART" id="SM00850">
    <property type="entry name" value="LytTR"/>
    <property type="match status" value="1"/>
</dbReference>
<dbReference type="PROSITE" id="PS50110">
    <property type="entry name" value="RESPONSE_REGULATORY"/>
    <property type="match status" value="1"/>
</dbReference>
<evidence type="ECO:0000313" key="4">
    <source>
        <dbReference type="EMBL" id="RAJ06687.1"/>
    </source>
</evidence>
<dbReference type="PANTHER" id="PTHR37299:SF1">
    <property type="entry name" value="STAGE 0 SPORULATION PROTEIN A HOMOLOG"/>
    <property type="match status" value="1"/>
</dbReference>
<keyword evidence="1" id="KW-0597">Phosphoprotein</keyword>
<keyword evidence="5" id="KW-1185">Reference proteome</keyword>
<gene>
    <name evidence="4" type="ORF">LX64_01814</name>
</gene>
<dbReference type="PANTHER" id="PTHR37299">
    <property type="entry name" value="TRANSCRIPTIONAL REGULATOR-RELATED"/>
    <property type="match status" value="1"/>
</dbReference>
<protein>
    <submittedName>
        <fullName evidence="4">LytTR family two component transcriptional regulator</fullName>
    </submittedName>
</protein>
<evidence type="ECO:0000256" key="1">
    <source>
        <dbReference type="PROSITE-ProRule" id="PRU00169"/>
    </source>
</evidence>
<dbReference type="RefSeq" id="WP_111597285.1">
    <property type="nucleotide sequence ID" value="NZ_QLLL01000003.1"/>
</dbReference>
<reference evidence="4 5" key="1">
    <citation type="submission" date="2018-06" db="EMBL/GenBank/DDBJ databases">
        <title>Genomic Encyclopedia of Archaeal and Bacterial Type Strains, Phase II (KMG-II): from individual species to whole genera.</title>
        <authorList>
            <person name="Goeker M."/>
        </authorList>
    </citation>
    <scope>NUCLEOTIDE SEQUENCE [LARGE SCALE GENOMIC DNA]</scope>
    <source>
        <strain evidence="4 5">DSM 23857</strain>
    </source>
</reference>
<dbReference type="AlphaFoldDB" id="A0A327QYF0"/>
<dbReference type="GO" id="GO:0000156">
    <property type="term" value="F:phosphorelay response regulator activity"/>
    <property type="evidence" value="ECO:0007669"/>
    <property type="project" value="InterPro"/>
</dbReference>
<dbReference type="EMBL" id="QLLL01000003">
    <property type="protein sequence ID" value="RAJ06687.1"/>
    <property type="molecule type" value="Genomic_DNA"/>
</dbReference>
<dbReference type="InterPro" id="IPR001789">
    <property type="entry name" value="Sig_transdc_resp-reg_receiver"/>
</dbReference>
<dbReference type="Pfam" id="PF00072">
    <property type="entry name" value="Response_reg"/>
    <property type="match status" value="1"/>
</dbReference>
<dbReference type="Gene3D" id="3.40.50.2300">
    <property type="match status" value="1"/>
</dbReference>
<name>A0A327QYF0_9BACT</name>
<dbReference type="SUPFAM" id="SSF52172">
    <property type="entry name" value="CheY-like"/>
    <property type="match status" value="1"/>
</dbReference>
<proteinExistence type="predicted"/>
<evidence type="ECO:0000313" key="5">
    <source>
        <dbReference type="Proteomes" id="UP000249547"/>
    </source>
</evidence>
<dbReference type="InterPro" id="IPR011006">
    <property type="entry name" value="CheY-like_superfamily"/>
</dbReference>
<dbReference type="Gene3D" id="2.40.50.1020">
    <property type="entry name" value="LytTr DNA-binding domain"/>
    <property type="match status" value="1"/>
</dbReference>
<dbReference type="SMART" id="SM00448">
    <property type="entry name" value="REC"/>
    <property type="match status" value="1"/>
</dbReference>
<dbReference type="InterPro" id="IPR046947">
    <property type="entry name" value="LytR-like"/>
</dbReference>
<dbReference type="FunFam" id="3.40.50.2300:FF:000361">
    <property type="entry name" value="Two-component system response regulator"/>
    <property type="match status" value="1"/>
</dbReference>
<sequence>MRILIVEDEQLGVERLEKLLYEIDPTLQIVGATDSIQSSVQWLKRNDQPDLILMDIELADGQCFEIFEQVVVKSAVVFTTSYDEYALKAFAVNSIDYLLKPIRKAELEKALEKFALVKDNYVATYSNIANLLHAFKDPASINFRQRFLVKTGQKFNSVEIDEIAYFYAEGRLSYFVTWQNKKFVVDYTLDELEKMLNPLHFYRANRTFIVHVRAVKEMAAYFNGKLKLGLHPATEKEVLVSREKSGDFKLFMGK</sequence>
<accession>A0A327QYF0</accession>
<dbReference type="OrthoDB" id="2168082at2"/>
<dbReference type="GO" id="GO:0003677">
    <property type="term" value="F:DNA binding"/>
    <property type="evidence" value="ECO:0007669"/>
    <property type="project" value="InterPro"/>
</dbReference>
<evidence type="ECO:0000259" key="3">
    <source>
        <dbReference type="PROSITE" id="PS50930"/>
    </source>
</evidence>
<dbReference type="PROSITE" id="PS50930">
    <property type="entry name" value="HTH_LYTTR"/>
    <property type="match status" value="1"/>
</dbReference>
<feature type="domain" description="HTH LytTR-type" evidence="3">
    <location>
        <begin position="147"/>
        <end position="254"/>
    </location>
</feature>
<comment type="caution">
    <text evidence="4">The sequence shown here is derived from an EMBL/GenBank/DDBJ whole genome shotgun (WGS) entry which is preliminary data.</text>
</comment>
<dbReference type="Proteomes" id="UP000249547">
    <property type="component" value="Unassembled WGS sequence"/>
</dbReference>